<dbReference type="Gene3D" id="3.30.70.330">
    <property type="match status" value="1"/>
</dbReference>
<feature type="compositionally biased region" description="Polar residues" evidence="2">
    <location>
        <begin position="455"/>
        <end position="478"/>
    </location>
</feature>
<feature type="region of interest" description="Disordered" evidence="2">
    <location>
        <begin position="93"/>
        <end position="238"/>
    </location>
</feature>
<sequence>MLDIPSLKVTELKAELDKAGVSYSKSSKKADLVALLQSHSASTPIVDESVVGGEPTPSTGFELELDVNGKIAPVSTLSIPPPAEVVPGCEPLAEASVEQPADEQPDIPVAPNPDEIPVPLTGEQEAAVKEAEELGAGSNGAEGASNAGIALNEVGSEPKAEEESKVEPKAEAEAENKKRSLDTEEEEEEIESVNKRARPDSPDTSIAVTTAAVQVIQPQEIDPSAEQPSNFIEGGHPPTRSLYITNLRRPLPDEALRSLLDPFGPIDHHAGYSGGDDESDGGWWLSPVKSHAFVSYMDAASAKRAYEGLQSLEGFPPEAIDPPALKVEYLSTGVIPSLVDQEEASWRGGRKKLNLIIRKESSVNQQGTDHWVFEYKSAGDVSLVGNRRPTGGIPNIGFRPPAGGGGPSAFRPSSAVRPVGPGSFDDRRSNASNRPPTGPRIPPTGPAGRAGPSHPSLNANVPTGPSGSTVRPTVGRSTNGHDSRPGWTAADRRREENFKSSRRDQRDRNLERNPRDLRDSRPSWDRDSRDSRDYRAPKRDGPWVGRNRDRSRSRSRSRDRDRERNRDRDRGNYGRSRGDSYRPTDDRR</sequence>
<dbReference type="InterPro" id="IPR035979">
    <property type="entry name" value="RBD_domain_sf"/>
</dbReference>
<feature type="region of interest" description="Disordered" evidence="2">
    <location>
        <begin position="392"/>
        <end position="588"/>
    </location>
</feature>
<dbReference type="CDD" id="cd12935">
    <property type="entry name" value="LEM_like"/>
    <property type="match status" value="1"/>
</dbReference>
<proteinExistence type="predicted"/>
<feature type="compositionally biased region" description="Polar residues" evidence="2">
    <location>
        <begin position="202"/>
        <end position="212"/>
    </location>
</feature>
<dbReference type="PROSITE" id="PS50102">
    <property type="entry name" value="RRM"/>
    <property type="match status" value="1"/>
</dbReference>
<keyword evidence="1" id="KW-0694">RNA-binding</keyword>
<feature type="domain" description="RRM" evidence="3">
    <location>
        <begin position="240"/>
        <end position="332"/>
    </location>
</feature>
<feature type="compositionally biased region" description="Basic and acidic residues" evidence="2">
    <location>
        <begin position="192"/>
        <end position="201"/>
    </location>
</feature>
<evidence type="ECO:0000256" key="2">
    <source>
        <dbReference type="SAM" id="MobiDB-lite"/>
    </source>
</evidence>
<evidence type="ECO:0000313" key="4">
    <source>
        <dbReference type="EMBL" id="CED82574.1"/>
    </source>
</evidence>
<dbReference type="InterPro" id="IPR012677">
    <property type="entry name" value="Nucleotide-bd_a/b_plait_sf"/>
</dbReference>
<feature type="compositionally biased region" description="Basic and acidic residues" evidence="2">
    <location>
        <begin position="156"/>
        <end position="182"/>
    </location>
</feature>
<feature type="compositionally biased region" description="Low complexity" evidence="2">
    <location>
        <begin position="134"/>
        <end position="148"/>
    </location>
</feature>
<evidence type="ECO:0000256" key="1">
    <source>
        <dbReference type="PROSITE-ProRule" id="PRU00176"/>
    </source>
</evidence>
<feature type="compositionally biased region" description="Pro residues" evidence="2">
    <location>
        <begin position="436"/>
        <end position="445"/>
    </location>
</feature>
<protein>
    <submittedName>
        <fullName evidence="4">RNA recognition motif domain</fullName>
    </submittedName>
</protein>
<accession>A0A0F7SPE8</accession>
<dbReference type="InterPro" id="IPR000504">
    <property type="entry name" value="RRM_dom"/>
</dbReference>
<dbReference type="InterPro" id="IPR036361">
    <property type="entry name" value="SAP_dom_sf"/>
</dbReference>
<dbReference type="EMBL" id="LN483124">
    <property type="protein sequence ID" value="CED82574.1"/>
    <property type="molecule type" value="Genomic_DNA"/>
</dbReference>
<name>A0A0F7SPE8_PHARH</name>
<dbReference type="AlphaFoldDB" id="A0A0F7SPE8"/>
<dbReference type="SUPFAM" id="SSF54928">
    <property type="entry name" value="RNA-binding domain, RBD"/>
    <property type="match status" value="1"/>
</dbReference>
<dbReference type="GO" id="GO:0003723">
    <property type="term" value="F:RNA binding"/>
    <property type="evidence" value="ECO:0007669"/>
    <property type="project" value="UniProtKB-UniRule"/>
</dbReference>
<evidence type="ECO:0000259" key="3">
    <source>
        <dbReference type="PROSITE" id="PS50102"/>
    </source>
</evidence>
<feature type="compositionally biased region" description="Basic and acidic residues" evidence="2">
    <location>
        <begin position="479"/>
        <end position="588"/>
    </location>
</feature>
<dbReference type="Gene3D" id="1.10.720.30">
    <property type="entry name" value="SAP domain"/>
    <property type="match status" value="1"/>
</dbReference>
<reference evidence="4" key="1">
    <citation type="submission" date="2014-08" db="EMBL/GenBank/DDBJ databases">
        <authorList>
            <person name="Sharma Rahul"/>
            <person name="Thines Marco"/>
        </authorList>
    </citation>
    <scope>NUCLEOTIDE SEQUENCE</scope>
</reference>
<organism evidence="4">
    <name type="scientific">Phaffia rhodozyma</name>
    <name type="common">Yeast</name>
    <name type="synonym">Xanthophyllomyces dendrorhous</name>
    <dbReference type="NCBI Taxonomy" id="264483"/>
    <lineage>
        <taxon>Eukaryota</taxon>
        <taxon>Fungi</taxon>
        <taxon>Dikarya</taxon>
        <taxon>Basidiomycota</taxon>
        <taxon>Agaricomycotina</taxon>
        <taxon>Tremellomycetes</taxon>
        <taxon>Cystofilobasidiales</taxon>
        <taxon>Mrakiaceae</taxon>
        <taxon>Phaffia</taxon>
    </lineage>
</organism>